<comment type="caution">
    <text evidence="4">The sequence shown here is derived from an EMBL/GenBank/DDBJ whole genome shotgun (WGS) entry which is preliminary data.</text>
</comment>
<dbReference type="Pfam" id="PF00106">
    <property type="entry name" value="adh_short"/>
    <property type="match status" value="1"/>
</dbReference>
<dbReference type="OrthoDB" id="1933717at2759"/>
<dbReference type="Gene3D" id="3.40.50.720">
    <property type="entry name" value="NAD(P)-binding Rossmann-like Domain"/>
    <property type="match status" value="1"/>
</dbReference>
<dbReference type="PANTHER" id="PTHR43115:SF4">
    <property type="entry name" value="DEHYDROGENASE_REDUCTASE SDR FAMILY MEMBER 11"/>
    <property type="match status" value="1"/>
</dbReference>
<dbReference type="SUPFAM" id="SSF51735">
    <property type="entry name" value="NAD(P)-binding Rossmann-fold domains"/>
    <property type="match status" value="1"/>
</dbReference>
<evidence type="ECO:0000313" key="5">
    <source>
        <dbReference type="Proteomes" id="UP000192578"/>
    </source>
</evidence>
<evidence type="ECO:0000256" key="2">
    <source>
        <dbReference type="ARBA" id="ARBA00023002"/>
    </source>
</evidence>
<comment type="similarity">
    <text evidence="1 3">Belongs to the short-chain dehydrogenases/reductases (SDR) family.</text>
</comment>
<evidence type="ECO:0000256" key="1">
    <source>
        <dbReference type="ARBA" id="ARBA00006484"/>
    </source>
</evidence>
<dbReference type="PANTHER" id="PTHR43115">
    <property type="entry name" value="DEHYDROGENASE/REDUCTASE SDR FAMILY MEMBER 11"/>
    <property type="match status" value="1"/>
</dbReference>
<protein>
    <submittedName>
        <fullName evidence="4">Dehydrogenase/reductase SDR family member 11</fullName>
    </submittedName>
</protein>
<reference evidence="5" key="1">
    <citation type="submission" date="2017-01" db="EMBL/GenBank/DDBJ databases">
        <title>Comparative genomics of anhydrobiosis in the tardigrade Hypsibius dujardini.</title>
        <authorList>
            <person name="Yoshida Y."/>
            <person name="Koutsovoulos G."/>
            <person name="Laetsch D."/>
            <person name="Stevens L."/>
            <person name="Kumar S."/>
            <person name="Horikawa D."/>
            <person name="Ishino K."/>
            <person name="Komine S."/>
            <person name="Tomita M."/>
            <person name="Blaxter M."/>
            <person name="Arakawa K."/>
        </authorList>
    </citation>
    <scope>NUCLEOTIDE SEQUENCE [LARGE SCALE GENOMIC DNA]</scope>
    <source>
        <strain evidence="5">Z151</strain>
    </source>
</reference>
<organism evidence="4 5">
    <name type="scientific">Hypsibius exemplaris</name>
    <name type="common">Freshwater tardigrade</name>
    <dbReference type="NCBI Taxonomy" id="2072580"/>
    <lineage>
        <taxon>Eukaryota</taxon>
        <taxon>Metazoa</taxon>
        <taxon>Ecdysozoa</taxon>
        <taxon>Tardigrada</taxon>
        <taxon>Eutardigrada</taxon>
        <taxon>Parachela</taxon>
        <taxon>Hypsibioidea</taxon>
        <taxon>Hypsibiidae</taxon>
        <taxon>Hypsibius</taxon>
    </lineage>
</organism>
<dbReference type="PRINTS" id="PR00081">
    <property type="entry name" value="GDHRDH"/>
</dbReference>
<name>A0A9X6RMB7_HYPEX</name>
<sequence>MPRTVHVNIHELFQASPVVRLADSGKNCLKHGSLQGRIALVTGASAGIGLAIAKTLAQKGVTVIACARNTDTLLALNRDGEIPKGTKIHVIKTDLTKEQEVLALYKEIAAQHGKLDILINNAGMGGKGTLLDGDFEEWKNLVDLNILALTLSTREAVKLIDGKSTNGHIINVNSIVGHRVPNMPSAHFYTGTKHMVTALTEGLRKTLQSKNIRVTSVSPGAVETEFAERALGKDPEASAMVKAYFAKAKALEAQDIADAVVYALSVPAHVNIDELTITPTQQVTL</sequence>
<dbReference type="InterPro" id="IPR036291">
    <property type="entry name" value="NAD(P)-bd_dom_sf"/>
</dbReference>
<keyword evidence="2" id="KW-0560">Oxidoreductase</keyword>
<evidence type="ECO:0000313" key="4">
    <source>
        <dbReference type="EMBL" id="OWA53283.1"/>
    </source>
</evidence>
<dbReference type="FunFam" id="3.40.50.720:FF:000047">
    <property type="entry name" value="NADP-dependent L-serine/L-allo-threonine dehydrogenase"/>
    <property type="match status" value="1"/>
</dbReference>
<dbReference type="PRINTS" id="PR00080">
    <property type="entry name" value="SDRFAMILY"/>
</dbReference>
<evidence type="ECO:0000256" key="3">
    <source>
        <dbReference type="RuleBase" id="RU000363"/>
    </source>
</evidence>
<dbReference type="Proteomes" id="UP000192578">
    <property type="component" value="Unassembled WGS sequence"/>
</dbReference>
<dbReference type="EMBL" id="MTYJ01000312">
    <property type="protein sequence ID" value="OWA53283.1"/>
    <property type="molecule type" value="Genomic_DNA"/>
</dbReference>
<keyword evidence="5" id="KW-1185">Reference proteome</keyword>
<dbReference type="GO" id="GO:0016616">
    <property type="term" value="F:oxidoreductase activity, acting on the CH-OH group of donors, NAD or NADP as acceptor"/>
    <property type="evidence" value="ECO:0007669"/>
    <property type="project" value="UniProtKB-ARBA"/>
</dbReference>
<gene>
    <name evidence="4" type="ORF">BV898_17716</name>
</gene>
<dbReference type="AlphaFoldDB" id="A0A9X6RMB7"/>
<accession>A0A9X6RMB7</accession>
<proteinExistence type="inferred from homology"/>
<dbReference type="InterPro" id="IPR002347">
    <property type="entry name" value="SDR_fam"/>
</dbReference>